<gene>
    <name evidence="12" type="primary">GNAO_1</name>
    <name evidence="12" type="ORF">g.14561</name>
</gene>
<keyword evidence="4 10" id="KW-0547">Nucleotide-binding</keyword>
<dbReference type="InterPro" id="IPR001408">
    <property type="entry name" value="Gprotein_alpha_I"/>
</dbReference>
<name>A0A6G1SMI5_9ACAR</name>
<reference evidence="12" key="1">
    <citation type="submission" date="2018-10" db="EMBL/GenBank/DDBJ databases">
        <title>Transcriptome assembly of Aceria tosichella (Wheat curl mite) Type 2.</title>
        <authorList>
            <person name="Scully E.D."/>
            <person name="Geib S.M."/>
            <person name="Palmer N.A."/>
            <person name="Gupta A.K."/>
            <person name="Sarath G."/>
            <person name="Tatineni S."/>
        </authorList>
    </citation>
    <scope>NUCLEOTIDE SEQUENCE</scope>
    <source>
        <strain evidence="12">LincolnNE</strain>
    </source>
</reference>
<dbReference type="GO" id="GO:0030866">
    <property type="term" value="P:cortical actin cytoskeleton organization"/>
    <property type="evidence" value="ECO:0007669"/>
    <property type="project" value="UniProtKB-ARBA"/>
</dbReference>
<keyword evidence="3 11" id="KW-0479">Metal-binding</keyword>
<dbReference type="AlphaFoldDB" id="A0A6G1SMI5"/>
<evidence type="ECO:0000256" key="8">
    <source>
        <dbReference type="ARBA" id="ARBA00023224"/>
    </source>
</evidence>
<dbReference type="CDD" id="cd00066">
    <property type="entry name" value="G-alpha"/>
    <property type="match status" value="1"/>
</dbReference>
<evidence type="ECO:0000256" key="3">
    <source>
        <dbReference type="ARBA" id="ARBA00022723"/>
    </source>
</evidence>
<dbReference type="GO" id="GO:0007600">
    <property type="term" value="P:sensory perception"/>
    <property type="evidence" value="ECO:0007669"/>
    <property type="project" value="UniProtKB-ARBA"/>
</dbReference>
<feature type="binding site" evidence="10">
    <location>
        <begin position="176"/>
        <end position="182"/>
    </location>
    <ligand>
        <name>GTP</name>
        <dbReference type="ChEBI" id="CHEBI:37565"/>
    </ligand>
</feature>
<feature type="binding site" evidence="11">
    <location>
        <position position="182"/>
    </location>
    <ligand>
        <name>Mg(2+)</name>
        <dbReference type="ChEBI" id="CHEBI:18420"/>
    </ligand>
</feature>
<evidence type="ECO:0000256" key="2">
    <source>
        <dbReference type="ARBA" id="ARBA00022707"/>
    </source>
</evidence>
<evidence type="ECO:0000256" key="5">
    <source>
        <dbReference type="ARBA" id="ARBA00022842"/>
    </source>
</evidence>
<dbReference type="GO" id="GO:0060857">
    <property type="term" value="P:establishment of glial blood-brain barrier"/>
    <property type="evidence" value="ECO:0007669"/>
    <property type="project" value="UniProtKB-ARBA"/>
</dbReference>
<dbReference type="EMBL" id="GGYP01006339">
    <property type="protein sequence ID" value="MDE51110.1"/>
    <property type="molecule type" value="Transcribed_RNA"/>
</dbReference>
<dbReference type="GO" id="GO:0005834">
    <property type="term" value="C:heterotrimeric G-protein complex"/>
    <property type="evidence" value="ECO:0007669"/>
    <property type="project" value="TreeGrafter"/>
</dbReference>
<dbReference type="GO" id="GO:0051093">
    <property type="term" value="P:negative regulation of developmental process"/>
    <property type="evidence" value="ECO:0007669"/>
    <property type="project" value="UniProtKB-ARBA"/>
</dbReference>
<sequence length="354" mass="40777">MGCTMSADERAALARSKQIEKNLKEDGIQAAKDIKLLLLGAGESGKSTIVKQMKIIHDSGFTPEDFRQYKPVVYSNTIQSMVAILRAMQSLQISFADYGREQDAKMVFDIVTRMEDTEPFSEEFLQAMKRLWTDAGVQQCFQRSNEYQLNDSAKYFLDDLDRLGRKDYMPTEQDILRTRVKTTGIVEVHFSFKNLNFKLFDVGGQRSERKKWIHCFEDVTAIIFCVAMSEYDQVLHEDETTNRMQESLKLFDSICNNKWFLETAIILFLNKKDLFEEKIKRSPLTICFPEYNGEQSYNEAAAFVQAQFEAKNKSNDKEIYCHMTCATDTTNIQFVFDAVTDVIIANNLKGCGLY</sequence>
<dbReference type="GO" id="GO:0005737">
    <property type="term" value="C:cytoplasm"/>
    <property type="evidence" value="ECO:0007669"/>
    <property type="project" value="TreeGrafter"/>
</dbReference>
<dbReference type="GO" id="GO:0046872">
    <property type="term" value="F:metal ion binding"/>
    <property type="evidence" value="ECO:0007669"/>
    <property type="project" value="UniProtKB-KW"/>
</dbReference>
<dbReference type="GO" id="GO:0019722">
    <property type="term" value="P:calcium-mediated signaling"/>
    <property type="evidence" value="ECO:0007669"/>
    <property type="project" value="UniProtKB-ARBA"/>
</dbReference>
<dbReference type="SMART" id="SM00275">
    <property type="entry name" value="G_alpha"/>
    <property type="match status" value="1"/>
</dbReference>
<dbReference type="GO" id="GO:0051129">
    <property type="term" value="P:negative regulation of cellular component organization"/>
    <property type="evidence" value="ECO:0007669"/>
    <property type="project" value="UniProtKB-ARBA"/>
</dbReference>
<dbReference type="GO" id="GO:0007419">
    <property type="term" value="P:ventral cord development"/>
    <property type="evidence" value="ECO:0007669"/>
    <property type="project" value="UniProtKB-ARBA"/>
</dbReference>
<keyword evidence="8" id="KW-0807">Transducer</keyword>
<dbReference type="FunFam" id="1.10.400.10:FF:000001">
    <property type="entry name" value="Guanine nucleotide-binding protein G(I) subunit alpha"/>
    <property type="match status" value="1"/>
</dbReference>
<keyword evidence="7" id="KW-0564">Palmitate</keyword>
<keyword evidence="9" id="KW-0449">Lipoprotein</keyword>
<feature type="binding site" evidence="10">
    <location>
        <begin position="201"/>
        <end position="205"/>
    </location>
    <ligand>
        <name>GTP</name>
        <dbReference type="ChEBI" id="CHEBI:37565"/>
    </ligand>
</feature>
<dbReference type="PANTHER" id="PTHR10218">
    <property type="entry name" value="GTP-BINDING PROTEIN ALPHA SUBUNIT"/>
    <property type="match status" value="1"/>
</dbReference>
<dbReference type="Gene3D" id="3.40.50.300">
    <property type="entry name" value="P-loop containing nucleotide triphosphate hydrolases"/>
    <property type="match status" value="1"/>
</dbReference>
<evidence type="ECO:0000256" key="7">
    <source>
        <dbReference type="ARBA" id="ARBA00023139"/>
    </source>
</evidence>
<dbReference type="GO" id="GO:0031667">
    <property type="term" value="P:response to nutrient levels"/>
    <property type="evidence" value="ECO:0007669"/>
    <property type="project" value="UniProtKB-ARBA"/>
</dbReference>
<dbReference type="InterPro" id="IPR027417">
    <property type="entry name" value="P-loop_NTPase"/>
</dbReference>
<dbReference type="PRINTS" id="PR00441">
    <property type="entry name" value="GPROTEINAI"/>
</dbReference>
<dbReference type="PRINTS" id="PR00318">
    <property type="entry name" value="GPROTEINA"/>
</dbReference>
<evidence type="ECO:0000256" key="11">
    <source>
        <dbReference type="PIRSR" id="PIRSR601019-2"/>
    </source>
</evidence>
<dbReference type="GO" id="GO:0008356">
    <property type="term" value="P:asymmetric cell division"/>
    <property type="evidence" value="ECO:0007669"/>
    <property type="project" value="UniProtKB-ARBA"/>
</dbReference>
<dbReference type="GO" id="GO:0019991">
    <property type="term" value="P:septate junction assembly"/>
    <property type="evidence" value="ECO:0007669"/>
    <property type="project" value="UniProtKB-ARBA"/>
</dbReference>
<feature type="binding site" evidence="10">
    <location>
        <position position="326"/>
    </location>
    <ligand>
        <name>GTP</name>
        <dbReference type="ChEBI" id="CHEBI:37565"/>
    </ligand>
</feature>
<dbReference type="InterPro" id="IPR011025">
    <property type="entry name" value="GproteinA_insert"/>
</dbReference>
<dbReference type="GO" id="GO:0051239">
    <property type="term" value="P:regulation of multicellular organismal process"/>
    <property type="evidence" value="ECO:0007669"/>
    <property type="project" value="UniProtKB-ARBA"/>
</dbReference>
<evidence type="ECO:0000256" key="6">
    <source>
        <dbReference type="ARBA" id="ARBA00023134"/>
    </source>
</evidence>
<feature type="binding site" evidence="11">
    <location>
        <position position="47"/>
    </location>
    <ligand>
        <name>Mg(2+)</name>
        <dbReference type="ChEBI" id="CHEBI:18420"/>
    </ligand>
</feature>
<dbReference type="FunFam" id="3.40.50.300:FF:002307">
    <property type="entry name" value="Guanine nucleotide-binding protein G(k) subunit alpha"/>
    <property type="match status" value="1"/>
</dbReference>
<dbReference type="SUPFAM" id="SSF52540">
    <property type="entry name" value="P-loop containing nucleoside triphosphate hydrolases"/>
    <property type="match status" value="1"/>
</dbReference>
<dbReference type="FunFam" id="3.40.50.300:FF:003559">
    <property type="entry name" value="Guanine nucleotide-binding protein G(i) subunit alpha-1"/>
    <property type="match status" value="1"/>
</dbReference>
<evidence type="ECO:0000256" key="1">
    <source>
        <dbReference type="ARBA" id="ARBA00006628"/>
    </source>
</evidence>
<accession>A0A6G1SMI5</accession>
<dbReference type="GO" id="GO:0001664">
    <property type="term" value="F:G protein-coupled receptor binding"/>
    <property type="evidence" value="ECO:0007669"/>
    <property type="project" value="TreeGrafter"/>
</dbReference>
<dbReference type="Pfam" id="PF00503">
    <property type="entry name" value="G-alpha"/>
    <property type="match status" value="1"/>
</dbReference>
<evidence type="ECO:0000256" key="9">
    <source>
        <dbReference type="ARBA" id="ARBA00023288"/>
    </source>
</evidence>
<proteinExistence type="inferred from homology"/>
<dbReference type="Gene3D" id="1.10.400.10">
    <property type="entry name" value="GI Alpha 1, domain 2-like"/>
    <property type="match status" value="1"/>
</dbReference>
<feature type="binding site" evidence="10">
    <location>
        <begin position="270"/>
        <end position="273"/>
    </location>
    <ligand>
        <name>GTP</name>
        <dbReference type="ChEBI" id="CHEBI:37565"/>
    </ligand>
</feature>
<dbReference type="PROSITE" id="PS51882">
    <property type="entry name" value="G_ALPHA"/>
    <property type="match status" value="1"/>
</dbReference>
<keyword evidence="6 10" id="KW-0342">GTP-binding</keyword>
<dbReference type="GO" id="GO:0007166">
    <property type="term" value="P:cell surface receptor signaling pathway"/>
    <property type="evidence" value="ECO:0007669"/>
    <property type="project" value="UniProtKB-ARBA"/>
</dbReference>
<comment type="similarity">
    <text evidence="1">Belongs to the G-alpha family. G(i/o/t/z) subfamily.</text>
</comment>
<keyword evidence="5 11" id="KW-0460">Magnesium</keyword>
<dbReference type="InterPro" id="IPR001019">
    <property type="entry name" value="Gprotein_alpha_su"/>
</dbReference>
<dbReference type="GO" id="GO:0003924">
    <property type="term" value="F:GTPase activity"/>
    <property type="evidence" value="ECO:0007669"/>
    <property type="project" value="InterPro"/>
</dbReference>
<dbReference type="GO" id="GO:0006950">
    <property type="term" value="P:response to stress"/>
    <property type="evidence" value="ECO:0007669"/>
    <property type="project" value="UniProtKB-ARBA"/>
</dbReference>
<protein>
    <submittedName>
        <fullName evidence="12">Guanine nucleotide-binding protein G(O) subunit alpha</fullName>
    </submittedName>
</protein>
<evidence type="ECO:0000256" key="10">
    <source>
        <dbReference type="PIRSR" id="PIRSR601019-1"/>
    </source>
</evidence>
<organism evidence="12">
    <name type="scientific">Aceria tosichella</name>
    <name type="common">wheat curl mite</name>
    <dbReference type="NCBI Taxonomy" id="561515"/>
    <lineage>
        <taxon>Eukaryota</taxon>
        <taxon>Metazoa</taxon>
        <taxon>Ecdysozoa</taxon>
        <taxon>Arthropoda</taxon>
        <taxon>Chelicerata</taxon>
        <taxon>Arachnida</taxon>
        <taxon>Acari</taxon>
        <taxon>Acariformes</taxon>
        <taxon>Trombidiformes</taxon>
        <taxon>Prostigmata</taxon>
        <taxon>Eupodina</taxon>
        <taxon>Eriophyoidea</taxon>
        <taxon>Eriophyidae</taxon>
        <taxon>Eriophyinae</taxon>
        <taxon>Aceriini</taxon>
        <taxon>Aceria</taxon>
    </lineage>
</organism>
<keyword evidence="2" id="KW-0519">Myristate</keyword>
<dbReference type="GO" id="GO:0005525">
    <property type="term" value="F:GTP binding"/>
    <property type="evidence" value="ECO:0007669"/>
    <property type="project" value="UniProtKB-KW"/>
</dbReference>
<evidence type="ECO:0000256" key="4">
    <source>
        <dbReference type="ARBA" id="ARBA00022741"/>
    </source>
</evidence>
<feature type="binding site" evidence="10">
    <location>
        <begin position="43"/>
        <end position="48"/>
    </location>
    <ligand>
        <name>GTP</name>
        <dbReference type="ChEBI" id="CHEBI:37565"/>
    </ligand>
</feature>
<dbReference type="SUPFAM" id="SSF47895">
    <property type="entry name" value="Transducin (alpha subunit), insertion domain"/>
    <property type="match status" value="1"/>
</dbReference>
<dbReference type="PANTHER" id="PTHR10218:SF362">
    <property type="entry name" value="G PROTEIN ALPHA O SUBUNIT"/>
    <property type="match status" value="1"/>
</dbReference>
<dbReference type="GO" id="GO:0007188">
    <property type="term" value="P:adenylate cyclase-modulating G protein-coupled receptor signaling pathway"/>
    <property type="evidence" value="ECO:0007669"/>
    <property type="project" value="InterPro"/>
</dbReference>
<feature type="binding site" evidence="10">
    <location>
        <begin position="151"/>
        <end position="152"/>
    </location>
    <ligand>
        <name>GTP</name>
        <dbReference type="ChEBI" id="CHEBI:37565"/>
    </ligand>
</feature>
<dbReference type="GO" id="GO:0032291">
    <property type="term" value="P:axon ensheathment in central nervous system"/>
    <property type="evidence" value="ECO:0007669"/>
    <property type="project" value="UniProtKB-ARBA"/>
</dbReference>
<dbReference type="GO" id="GO:0031683">
    <property type="term" value="F:G-protein beta/gamma-subunit complex binding"/>
    <property type="evidence" value="ECO:0007669"/>
    <property type="project" value="InterPro"/>
</dbReference>
<evidence type="ECO:0000313" key="12">
    <source>
        <dbReference type="EMBL" id="MDE51110.1"/>
    </source>
</evidence>